<proteinExistence type="predicted"/>
<reference evidence="2 3" key="1">
    <citation type="submission" date="2021-07" db="EMBL/GenBank/DDBJ databases">
        <title>Alteriqipengyuania abyssalis NZ-12B nov, sp.nov isolated from deep sea sponge in pacific ocean.</title>
        <authorList>
            <person name="Tareen S."/>
            <person name="Wink J."/>
        </authorList>
    </citation>
    <scope>NUCLEOTIDE SEQUENCE [LARGE SCALE GENOMIC DNA]</scope>
    <source>
        <strain evidence="2 3">NZ-12B</strain>
    </source>
</reference>
<name>A0ABS7PHF3_9SPHN</name>
<keyword evidence="3" id="KW-1185">Reference proteome</keyword>
<organism evidence="2 3">
    <name type="scientific">Alteriqipengyuania abyssalis</name>
    <dbReference type="NCBI Taxonomy" id="2860200"/>
    <lineage>
        <taxon>Bacteria</taxon>
        <taxon>Pseudomonadati</taxon>
        <taxon>Pseudomonadota</taxon>
        <taxon>Alphaproteobacteria</taxon>
        <taxon>Sphingomonadales</taxon>
        <taxon>Erythrobacteraceae</taxon>
        <taxon>Alteriqipengyuania</taxon>
    </lineage>
</organism>
<dbReference type="Pfam" id="PF12730">
    <property type="entry name" value="ABC2_membrane_4"/>
    <property type="match status" value="1"/>
</dbReference>
<keyword evidence="1" id="KW-1133">Transmembrane helix</keyword>
<dbReference type="RefSeq" id="WP_222825400.1">
    <property type="nucleotide sequence ID" value="NZ_JAHWXP010000003.1"/>
</dbReference>
<feature type="transmembrane region" description="Helical" evidence="1">
    <location>
        <begin position="92"/>
        <end position="115"/>
    </location>
</feature>
<feature type="transmembrane region" description="Helical" evidence="1">
    <location>
        <begin position="43"/>
        <end position="63"/>
    </location>
</feature>
<dbReference type="EMBL" id="JAHWXP010000003">
    <property type="protein sequence ID" value="MBY8337913.1"/>
    <property type="molecule type" value="Genomic_DNA"/>
</dbReference>
<gene>
    <name evidence="2" type="ORF">KYN89_12755</name>
</gene>
<feature type="transmembrane region" description="Helical" evidence="1">
    <location>
        <begin position="127"/>
        <end position="148"/>
    </location>
</feature>
<protein>
    <submittedName>
        <fullName evidence="2">ABC transporter permease</fullName>
    </submittedName>
</protein>
<evidence type="ECO:0000313" key="2">
    <source>
        <dbReference type="EMBL" id="MBY8337913.1"/>
    </source>
</evidence>
<accession>A0ABS7PHF3</accession>
<sequence length="214" mass="22826">MKLRGSLALLLCLVAPVSVVVLNLAISLDQDIRSFAQFASASAALWSFAMLPMAVTALSVLLAQMEHSRQVWDHALSHEGARPFLYTAKMGVAAVLTLAMHGVLAVAMLIGWLLLRGLPGSDAWLREFATCAFVLAKMAASAMLMVALQMGCAILFRSAIPPLCLGIVGTMAATGAVLSRQGIYFPWLFAINVMSTKSRTGRIAGRSNLIKPQP</sequence>
<feature type="transmembrane region" description="Helical" evidence="1">
    <location>
        <begin position="160"/>
        <end position="178"/>
    </location>
</feature>
<keyword evidence="1" id="KW-0812">Transmembrane</keyword>
<dbReference type="Proteomes" id="UP000759298">
    <property type="component" value="Unassembled WGS sequence"/>
</dbReference>
<evidence type="ECO:0000256" key="1">
    <source>
        <dbReference type="SAM" id="Phobius"/>
    </source>
</evidence>
<keyword evidence="1" id="KW-0472">Membrane</keyword>
<evidence type="ECO:0000313" key="3">
    <source>
        <dbReference type="Proteomes" id="UP000759298"/>
    </source>
</evidence>
<comment type="caution">
    <text evidence="2">The sequence shown here is derived from an EMBL/GenBank/DDBJ whole genome shotgun (WGS) entry which is preliminary data.</text>
</comment>